<dbReference type="PROSITE" id="PS51257">
    <property type="entry name" value="PROKAR_LIPOPROTEIN"/>
    <property type="match status" value="1"/>
</dbReference>
<dbReference type="KEGG" id="pbj:VN24_19985"/>
<organism evidence="1 2">
    <name type="scientific">Paenibacillus beijingensis</name>
    <dbReference type="NCBI Taxonomy" id="1126833"/>
    <lineage>
        <taxon>Bacteria</taxon>
        <taxon>Bacillati</taxon>
        <taxon>Bacillota</taxon>
        <taxon>Bacilli</taxon>
        <taxon>Bacillales</taxon>
        <taxon>Paenibacillaceae</taxon>
        <taxon>Paenibacillus</taxon>
    </lineage>
</organism>
<name>A0A0D5NNC9_9BACL</name>
<reference evidence="2" key="2">
    <citation type="submission" date="2015-03" db="EMBL/GenBank/DDBJ databases">
        <title>Genome sequence of Paenibacillus beijingensis strain DSM 24997T.</title>
        <authorList>
            <person name="Kwak Y."/>
            <person name="Shin J.-H."/>
        </authorList>
    </citation>
    <scope>NUCLEOTIDE SEQUENCE [LARGE SCALE GENOMIC DNA]</scope>
    <source>
        <strain evidence="2">DSM 24997</strain>
    </source>
</reference>
<dbReference type="OrthoDB" id="2593402at2"/>
<gene>
    <name evidence="1" type="ORF">VN24_19985</name>
</gene>
<sequence length="262" mass="29029">MKGLHIGALCLLGCSILAGGCSIADNRTPEELLSLAAAGLSGKDRYVFEGKSAFIDGGGVQKGAVSFQGSVTGHSRLKMETYSEEGGKTGDAGDMQMDPSGLLRRLREAKKTVTVDPARSDENITVLHIELDPEQSTREWKRRMQSEWASVASRKAQNEKMYAGLSGPLKRKFIQEWNRELNLSGRELERMLDSLHVMSACELTIDRTRLLPLQIAETSTLDYESAGMRRKEGKTTDIRFVSFDGIEAQTVHAARKRDTMFR</sequence>
<reference evidence="1 2" key="1">
    <citation type="journal article" date="2015" name="J. Biotechnol.">
        <title>Complete genome sequence of Paenibacillus beijingensis 7188(T) (=DSM 24997(T)), a novel rhizobacterium from jujube garden soil.</title>
        <authorList>
            <person name="Kwak Y."/>
            <person name="Shin J.H."/>
        </authorList>
    </citation>
    <scope>NUCLEOTIDE SEQUENCE [LARGE SCALE GENOMIC DNA]</scope>
    <source>
        <strain evidence="1 2">DSM 24997</strain>
    </source>
</reference>
<dbReference type="PATRIC" id="fig|1126833.4.peg.4398"/>
<dbReference type="HOGENOM" id="CLU_084192_0_0_9"/>
<accession>A0A0D5NNC9</accession>
<dbReference type="AlphaFoldDB" id="A0A0D5NNC9"/>
<keyword evidence="2" id="KW-1185">Reference proteome</keyword>
<dbReference type="Proteomes" id="UP000032633">
    <property type="component" value="Chromosome"/>
</dbReference>
<proteinExistence type="predicted"/>
<dbReference type="STRING" id="1126833.VN24_19985"/>
<evidence type="ECO:0000313" key="2">
    <source>
        <dbReference type="Proteomes" id="UP000032633"/>
    </source>
</evidence>
<dbReference type="EMBL" id="CP011058">
    <property type="protein sequence ID" value="AJY76433.1"/>
    <property type="molecule type" value="Genomic_DNA"/>
</dbReference>
<protein>
    <recommendedName>
        <fullName evidence="3">Lipoprotein</fullName>
    </recommendedName>
</protein>
<evidence type="ECO:0008006" key="3">
    <source>
        <dbReference type="Google" id="ProtNLM"/>
    </source>
</evidence>
<dbReference type="RefSeq" id="WP_045671860.1">
    <property type="nucleotide sequence ID" value="NZ_CP011058.1"/>
</dbReference>
<evidence type="ECO:0000313" key="1">
    <source>
        <dbReference type="EMBL" id="AJY76433.1"/>
    </source>
</evidence>